<dbReference type="EMBL" id="BMNA01000001">
    <property type="protein sequence ID" value="GGL85362.1"/>
    <property type="molecule type" value="Genomic_DNA"/>
</dbReference>
<dbReference type="AlphaFoldDB" id="A0A917SLB7"/>
<feature type="transmembrane region" description="Helical" evidence="1">
    <location>
        <begin position="18"/>
        <end position="39"/>
    </location>
</feature>
<proteinExistence type="predicted"/>
<evidence type="ECO:0000256" key="1">
    <source>
        <dbReference type="SAM" id="Phobius"/>
    </source>
</evidence>
<keyword evidence="1" id="KW-0472">Membrane</keyword>
<evidence type="ECO:0000313" key="2">
    <source>
        <dbReference type="EMBL" id="GGL85362.1"/>
    </source>
</evidence>
<dbReference type="Proteomes" id="UP000655208">
    <property type="component" value="Unassembled WGS sequence"/>
</dbReference>
<feature type="transmembrane region" description="Helical" evidence="1">
    <location>
        <begin position="86"/>
        <end position="103"/>
    </location>
</feature>
<keyword evidence="1" id="KW-0812">Transmembrane</keyword>
<organism evidence="2 3">
    <name type="scientific">Nakamurella endophytica</name>
    <dbReference type="NCBI Taxonomy" id="1748367"/>
    <lineage>
        <taxon>Bacteria</taxon>
        <taxon>Bacillati</taxon>
        <taxon>Actinomycetota</taxon>
        <taxon>Actinomycetes</taxon>
        <taxon>Nakamurellales</taxon>
        <taxon>Nakamurellaceae</taxon>
        <taxon>Nakamurella</taxon>
    </lineage>
</organism>
<keyword evidence="1" id="KW-1133">Transmembrane helix</keyword>
<reference evidence="2" key="1">
    <citation type="journal article" date="2014" name="Int. J. Syst. Evol. Microbiol.">
        <title>Complete genome sequence of Corynebacterium casei LMG S-19264T (=DSM 44701T), isolated from a smear-ripened cheese.</title>
        <authorList>
            <consortium name="US DOE Joint Genome Institute (JGI-PGF)"/>
            <person name="Walter F."/>
            <person name="Albersmeier A."/>
            <person name="Kalinowski J."/>
            <person name="Ruckert C."/>
        </authorList>
    </citation>
    <scope>NUCLEOTIDE SEQUENCE</scope>
    <source>
        <strain evidence="2">CGMCC 4.7308</strain>
    </source>
</reference>
<name>A0A917SLB7_9ACTN</name>
<keyword evidence="3" id="KW-1185">Reference proteome</keyword>
<gene>
    <name evidence="2" type="ORF">GCM10011594_01310</name>
</gene>
<evidence type="ECO:0000313" key="3">
    <source>
        <dbReference type="Proteomes" id="UP000655208"/>
    </source>
</evidence>
<dbReference type="RefSeq" id="WP_188939598.1">
    <property type="nucleotide sequence ID" value="NZ_BMNA01000001.1"/>
</dbReference>
<reference evidence="2" key="2">
    <citation type="submission" date="2020-09" db="EMBL/GenBank/DDBJ databases">
        <authorList>
            <person name="Sun Q."/>
            <person name="Zhou Y."/>
        </authorList>
    </citation>
    <scope>NUCLEOTIDE SEQUENCE</scope>
    <source>
        <strain evidence="2">CGMCC 4.7308</strain>
    </source>
</reference>
<feature type="transmembrane region" description="Helical" evidence="1">
    <location>
        <begin position="45"/>
        <end position="66"/>
    </location>
</feature>
<feature type="transmembrane region" description="Helical" evidence="1">
    <location>
        <begin position="109"/>
        <end position="130"/>
    </location>
</feature>
<protein>
    <submittedName>
        <fullName evidence="2">Uncharacterized protein</fullName>
    </submittedName>
</protein>
<accession>A0A917SLB7</accession>
<sequence length="188" mass="20739">MRAAAARAAFRPALPVRLLFLAAAYSPLLLLLAVLDLFGVQALRWLFAAVCVAGIAATAVFLRWALPRRNAVTTRVHEASPREGEALKFFASYVVPFFVTAAAPPSTRWALLVYLVLIAVLYLQSDLYYANPLFALLGYRVFDVSRRERDVAVVLSRSWHLAADQQIRLVHLGGYVFVDLGPPEGNSP</sequence>
<comment type="caution">
    <text evidence="2">The sequence shown here is derived from an EMBL/GenBank/DDBJ whole genome shotgun (WGS) entry which is preliminary data.</text>
</comment>